<dbReference type="Gene3D" id="1.25.40.10">
    <property type="entry name" value="Tetratricopeptide repeat domain"/>
    <property type="match status" value="1"/>
</dbReference>
<keyword evidence="4" id="KW-0931">ER-Golgi transport</keyword>
<evidence type="ECO:0000256" key="7">
    <source>
        <dbReference type="ARBA" id="ARBA00040047"/>
    </source>
</evidence>
<protein>
    <recommendedName>
        <fullName evidence="7">Gamma-soluble NSF attachment protein</fullName>
    </recommendedName>
    <alternativeName>
        <fullName evidence="8">N-ethylmaleimide-sensitive factor attachment protein gamma</fullName>
    </alternativeName>
</protein>
<evidence type="ECO:0000256" key="2">
    <source>
        <dbReference type="ARBA" id="ARBA00010050"/>
    </source>
</evidence>
<dbReference type="AlphaFoldDB" id="A0A0V0QI36"/>
<dbReference type="GO" id="GO:0005483">
    <property type="term" value="F:soluble NSF attachment protein activity"/>
    <property type="evidence" value="ECO:0007669"/>
    <property type="project" value="TreeGrafter"/>
</dbReference>
<dbReference type="InParanoid" id="A0A0V0QI36"/>
<dbReference type="GO" id="GO:0016192">
    <property type="term" value="P:vesicle-mediated transport"/>
    <property type="evidence" value="ECO:0007669"/>
    <property type="project" value="UniProtKB-KW"/>
</dbReference>
<dbReference type="SUPFAM" id="SSF48452">
    <property type="entry name" value="TPR-like"/>
    <property type="match status" value="1"/>
</dbReference>
<sequence>MDNLEKQGDKLFKSGKKELKTGLFKWKPDYDAAVSKFEEATKFFKNAQKWEKALESLEKQVFCCKQTVDDWGVARGLESIVQIQCDHPEIIKDETKLNDQAKEAAQYFKVSQSYTNLIKLYKLVSNFYIETRHDRKKALDFAKQAYEDSLESDQSYNVTEIIDFYIDLLCQNEMYVDAIKVYRQQTELLKNTDSKTPLEQYALLSIGLCLVLNDSIQANKELEYYICE</sequence>
<comment type="subcellular location">
    <subcellularLocation>
        <location evidence="1">Membrane</location>
        <topology evidence="1">Peripheral membrane protein</topology>
    </subcellularLocation>
</comment>
<evidence type="ECO:0000256" key="3">
    <source>
        <dbReference type="ARBA" id="ARBA00022448"/>
    </source>
</evidence>
<keyword evidence="6" id="KW-0472">Membrane</keyword>
<evidence type="ECO:0000313" key="9">
    <source>
        <dbReference type="EMBL" id="KRX01929.1"/>
    </source>
</evidence>
<dbReference type="GO" id="GO:0019905">
    <property type="term" value="F:syntaxin binding"/>
    <property type="evidence" value="ECO:0007669"/>
    <property type="project" value="TreeGrafter"/>
</dbReference>
<keyword evidence="3" id="KW-0813">Transport</keyword>
<organism evidence="9 10">
    <name type="scientific">Pseudocohnilembus persalinus</name>
    <name type="common">Ciliate</name>
    <dbReference type="NCBI Taxonomy" id="266149"/>
    <lineage>
        <taxon>Eukaryota</taxon>
        <taxon>Sar</taxon>
        <taxon>Alveolata</taxon>
        <taxon>Ciliophora</taxon>
        <taxon>Intramacronucleata</taxon>
        <taxon>Oligohymenophorea</taxon>
        <taxon>Scuticociliatia</taxon>
        <taxon>Philasterida</taxon>
        <taxon>Pseudocohnilembidae</taxon>
        <taxon>Pseudocohnilembus</taxon>
    </lineage>
</organism>
<dbReference type="Pfam" id="PF14938">
    <property type="entry name" value="SNAP"/>
    <property type="match status" value="1"/>
</dbReference>
<evidence type="ECO:0000256" key="5">
    <source>
        <dbReference type="ARBA" id="ARBA00022927"/>
    </source>
</evidence>
<dbReference type="PANTHER" id="PTHR13768:SF2">
    <property type="entry name" value="GAMMA-SOLUBLE NSF ATTACHMENT PROTEIN"/>
    <property type="match status" value="1"/>
</dbReference>
<dbReference type="Proteomes" id="UP000054937">
    <property type="component" value="Unassembled WGS sequence"/>
</dbReference>
<accession>A0A0V0QI36</accession>
<dbReference type="GO" id="GO:0006886">
    <property type="term" value="P:intracellular protein transport"/>
    <property type="evidence" value="ECO:0007669"/>
    <property type="project" value="InterPro"/>
</dbReference>
<evidence type="ECO:0000256" key="1">
    <source>
        <dbReference type="ARBA" id="ARBA00004170"/>
    </source>
</evidence>
<dbReference type="InterPro" id="IPR000744">
    <property type="entry name" value="NSF_attach"/>
</dbReference>
<dbReference type="OMA" id="GNEENDY"/>
<evidence type="ECO:0000313" key="10">
    <source>
        <dbReference type="Proteomes" id="UP000054937"/>
    </source>
</evidence>
<keyword evidence="10" id="KW-1185">Reference proteome</keyword>
<comment type="caution">
    <text evidence="9">The sequence shown here is derived from an EMBL/GenBank/DDBJ whole genome shotgun (WGS) entry which is preliminary data.</text>
</comment>
<gene>
    <name evidence="9" type="ORF">PPERSA_05768</name>
</gene>
<dbReference type="GO" id="GO:0031201">
    <property type="term" value="C:SNARE complex"/>
    <property type="evidence" value="ECO:0007669"/>
    <property type="project" value="TreeGrafter"/>
</dbReference>
<dbReference type="OrthoDB" id="301234at2759"/>
<dbReference type="InterPro" id="IPR011990">
    <property type="entry name" value="TPR-like_helical_dom_sf"/>
</dbReference>
<proteinExistence type="inferred from homology"/>
<dbReference type="EMBL" id="LDAU01000161">
    <property type="protein sequence ID" value="KRX01929.1"/>
    <property type="molecule type" value="Genomic_DNA"/>
</dbReference>
<evidence type="ECO:0000256" key="4">
    <source>
        <dbReference type="ARBA" id="ARBA00022892"/>
    </source>
</evidence>
<keyword evidence="5" id="KW-0653">Protein transport</keyword>
<comment type="similarity">
    <text evidence="2">Belongs to the SNAP family.</text>
</comment>
<dbReference type="PANTHER" id="PTHR13768">
    <property type="entry name" value="SOLUBLE NSF ATTACHMENT PROTEIN SNAP"/>
    <property type="match status" value="1"/>
</dbReference>
<evidence type="ECO:0000256" key="6">
    <source>
        <dbReference type="ARBA" id="ARBA00023136"/>
    </source>
</evidence>
<name>A0A0V0QI36_PSEPJ</name>
<dbReference type="GO" id="GO:0005774">
    <property type="term" value="C:vacuolar membrane"/>
    <property type="evidence" value="ECO:0007669"/>
    <property type="project" value="TreeGrafter"/>
</dbReference>
<reference evidence="9 10" key="1">
    <citation type="journal article" date="2015" name="Sci. Rep.">
        <title>Genome of the facultative scuticociliatosis pathogen Pseudocohnilembus persalinus provides insight into its virulence through horizontal gene transfer.</title>
        <authorList>
            <person name="Xiong J."/>
            <person name="Wang G."/>
            <person name="Cheng J."/>
            <person name="Tian M."/>
            <person name="Pan X."/>
            <person name="Warren A."/>
            <person name="Jiang C."/>
            <person name="Yuan D."/>
            <person name="Miao W."/>
        </authorList>
    </citation>
    <scope>NUCLEOTIDE SEQUENCE [LARGE SCALE GENOMIC DNA]</scope>
    <source>
        <strain evidence="9">36N120E</strain>
    </source>
</reference>
<evidence type="ECO:0000256" key="8">
    <source>
        <dbReference type="ARBA" id="ARBA00042485"/>
    </source>
</evidence>